<evidence type="ECO:0000313" key="4">
    <source>
        <dbReference type="EMBL" id="RPF21402.1"/>
    </source>
</evidence>
<reference evidence="4 5" key="1">
    <citation type="submission" date="2018-11" db="EMBL/GenBank/DDBJ databases">
        <title>Sequencing the genomes of 1000 actinobacteria strains.</title>
        <authorList>
            <person name="Klenk H.-P."/>
        </authorList>
    </citation>
    <scope>NUCLEOTIDE SEQUENCE [LARGE SCALE GENOMIC DNA]</scope>
    <source>
        <strain evidence="4 5">DSM 15700</strain>
    </source>
</reference>
<dbReference type="Pfam" id="PF02525">
    <property type="entry name" value="Flavodoxin_2"/>
    <property type="match status" value="1"/>
</dbReference>
<dbReference type="RefSeq" id="WP_211341551.1">
    <property type="nucleotide sequence ID" value="NZ_RKQZ01000001.1"/>
</dbReference>
<feature type="domain" description="Flavodoxin-like fold" evidence="3">
    <location>
        <begin position="1"/>
        <end position="197"/>
    </location>
</feature>
<dbReference type="PANTHER" id="PTHR10204:SF34">
    <property type="entry name" value="NAD(P)H DEHYDROGENASE [QUINONE] 1 ISOFORM 1"/>
    <property type="match status" value="1"/>
</dbReference>
<gene>
    <name evidence="4" type="ORF">EDD34_2029</name>
</gene>
<dbReference type="EMBL" id="RKQZ01000001">
    <property type="protein sequence ID" value="RPF21402.1"/>
    <property type="molecule type" value="Genomic_DNA"/>
</dbReference>
<comment type="similarity">
    <text evidence="1">Belongs to the NAD(P)H dehydrogenase (quinone) family.</text>
</comment>
<proteinExistence type="inferred from homology"/>
<dbReference type="InterPro" id="IPR003680">
    <property type="entry name" value="Flavodoxin_fold"/>
</dbReference>
<accession>A0A3N4Z7V7</accession>
<dbReference type="Proteomes" id="UP000280501">
    <property type="component" value="Unassembled WGS sequence"/>
</dbReference>
<dbReference type="InterPro" id="IPR029039">
    <property type="entry name" value="Flavoprotein-like_sf"/>
</dbReference>
<dbReference type="GO" id="GO:0005829">
    <property type="term" value="C:cytosol"/>
    <property type="evidence" value="ECO:0007669"/>
    <property type="project" value="TreeGrafter"/>
</dbReference>
<dbReference type="AlphaFoldDB" id="A0A3N4Z7V7"/>
<dbReference type="GO" id="GO:0003955">
    <property type="term" value="F:NAD(P)H dehydrogenase (quinone) activity"/>
    <property type="evidence" value="ECO:0007669"/>
    <property type="project" value="TreeGrafter"/>
</dbReference>
<dbReference type="InterPro" id="IPR051545">
    <property type="entry name" value="NAD(P)H_dehydrogenase_qn"/>
</dbReference>
<dbReference type="Gene3D" id="3.40.50.360">
    <property type="match status" value="1"/>
</dbReference>
<protein>
    <submittedName>
        <fullName evidence="4">NAD(P)H dehydrogenase (Quinone)</fullName>
    </submittedName>
</protein>
<evidence type="ECO:0000259" key="3">
    <source>
        <dbReference type="Pfam" id="PF02525"/>
    </source>
</evidence>
<dbReference type="SUPFAM" id="SSF52218">
    <property type="entry name" value="Flavoproteins"/>
    <property type="match status" value="1"/>
</dbReference>
<name>A0A3N4Z7V7_9MICO</name>
<keyword evidence="2" id="KW-0560">Oxidoreductase</keyword>
<evidence type="ECO:0000313" key="5">
    <source>
        <dbReference type="Proteomes" id="UP000280501"/>
    </source>
</evidence>
<organism evidence="4 5">
    <name type="scientific">Myceligenerans xiligouense</name>
    <dbReference type="NCBI Taxonomy" id="253184"/>
    <lineage>
        <taxon>Bacteria</taxon>
        <taxon>Bacillati</taxon>
        <taxon>Actinomycetota</taxon>
        <taxon>Actinomycetes</taxon>
        <taxon>Micrococcales</taxon>
        <taxon>Promicromonosporaceae</taxon>
        <taxon>Myceligenerans</taxon>
    </lineage>
</organism>
<evidence type="ECO:0000256" key="1">
    <source>
        <dbReference type="ARBA" id="ARBA00006252"/>
    </source>
</evidence>
<keyword evidence="5" id="KW-1185">Reference proteome</keyword>
<evidence type="ECO:0000256" key="2">
    <source>
        <dbReference type="ARBA" id="ARBA00023002"/>
    </source>
</evidence>
<sequence>MRILWVLAHPDPASLNGKLRDAVVPRLRGLGHDVVESDLYRMGFDPVLSTADLLGDPPAPGTPVSDWQRTGHETGRLSADIRAEQAKILGSDLLVLQFPLWWYGVPAILKGWIDRTLVNGFAFGVTDPATGRVRKFGDGGLAGRRGLAVVSAGDRTGALGPRGISGHIDDVLWPVLHGTFHYTGTAPLPAHLLSSVHHWPGGQFEREVGRLVERVHGAGSEAPIPYRTLAGGDYGEDYALRPEISPGLTGNEAHLTRLPRG</sequence>
<dbReference type="PANTHER" id="PTHR10204">
    <property type="entry name" value="NAD P H OXIDOREDUCTASE-RELATED"/>
    <property type="match status" value="1"/>
</dbReference>
<comment type="caution">
    <text evidence="4">The sequence shown here is derived from an EMBL/GenBank/DDBJ whole genome shotgun (WGS) entry which is preliminary data.</text>
</comment>